<dbReference type="EMBL" id="LT629800">
    <property type="protein sequence ID" value="SDV12761.1"/>
    <property type="molecule type" value="Genomic_DNA"/>
</dbReference>
<dbReference type="InterPro" id="IPR011009">
    <property type="entry name" value="Kinase-like_dom_sf"/>
</dbReference>
<name>A0A5B2UKL5_9PSED</name>
<sequence>MPFELPRTITRFIGDAPLIADDVGESPCDVFSFTRGNDRFFLKTCAAIYAPTTYSVLREARVLQWVDGHLSVPEVAVIAQSADGEFMITRCVPGAPIQVRIDEPGTLSALFHEALRQLQSVPIAGCPFDSSVSQRLNELEYLLAHDLCAQEPEPHPWPDLNSPEQLLAHLHAARPKEDPVFSHGDLCDTNVFVDTQDRLHFIDLGRGGIADRWLDIAFAQRNLREDISEQSAQDFLDRLGEPDKPAKREFFEQLDELF</sequence>
<evidence type="ECO:0000256" key="11">
    <source>
        <dbReference type="PIRSR" id="PIRSR000706-1"/>
    </source>
</evidence>
<organism evidence="14 17">
    <name type="scientific">Pseudomonas brenneri</name>
    <dbReference type="NCBI Taxonomy" id="129817"/>
    <lineage>
        <taxon>Bacteria</taxon>
        <taxon>Pseudomonadati</taxon>
        <taxon>Pseudomonadota</taxon>
        <taxon>Gammaproteobacteria</taxon>
        <taxon>Pseudomonadales</taxon>
        <taxon>Pseudomonadaceae</taxon>
        <taxon>Pseudomonas</taxon>
    </lineage>
</organism>
<evidence type="ECO:0000313" key="15">
    <source>
        <dbReference type="EMBL" id="SDV12761.1"/>
    </source>
</evidence>
<dbReference type="SUPFAM" id="SSF56112">
    <property type="entry name" value="Protein kinase-like (PK-like)"/>
    <property type="match status" value="1"/>
</dbReference>
<dbReference type="Pfam" id="PF01636">
    <property type="entry name" value="APH"/>
    <property type="match status" value="1"/>
</dbReference>
<dbReference type="Gene3D" id="3.30.200.20">
    <property type="entry name" value="Phosphorylase Kinase, domain 1"/>
    <property type="match status" value="1"/>
</dbReference>
<dbReference type="OrthoDB" id="3806873at2"/>
<dbReference type="GO" id="GO:0005524">
    <property type="term" value="F:ATP binding"/>
    <property type="evidence" value="ECO:0007669"/>
    <property type="project" value="UniProtKB-KW"/>
</dbReference>
<feature type="binding site" evidence="12">
    <location>
        <position position="190"/>
    </location>
    <ligand>
        <name>Mg(2+)</name>
        <dbReference type="ChEBI" id="CHEBI:18420"/>
    </ligand>
</feature>
<dbReference type="CDD" id="cd05150">
    <property type="entry name" value="APH"/>
    <property type="match status" value="1"/>
</dbReference>
<evidence type="ECO:0000256" key="7">
    <source>
        <dbReference type="ARBA" id="ARBA00022840"/>
    </source>
</evidence>
<dbReference type="EMBL" id="VUOL01000023">
    <property type="protein sequence ID" value="KAA2226395.1"/>
    <property type="molecule type" value="Genomic_DNA"/>
</dbReference>
<dbReference type="InterPro" id="IPR024165">
    <property type="entry name" value="Kan/Strep_kinase"/>
</dbReference>
<dbReference type="RefSeq" id="WP_090292985.1">
    <property type="nucleotide sequence ID" value="NZ_BMNU01000013.1"/>
</dbReference>
<dbReference type="GO" id="GO:0046872">
    <property type="term" value="F:metal ion binding"/>
    <property type="evidence" value="ECO:0007669"/>
    <property type="project" value="UniProtKB-KW"/>
</dbReference>
<dbReference type="Gene3D" id="3.90.1200.10">
    <property type="match status" value="1"/>
</dbReference>
<gene>
    <name evidence="14" type="ORF">F1720_26410</name>
    <name evidence="15" type="ORF">SAMN04490181_5489</name>
</gene>
<dbReference type="Proteomes" id="UP000325296">
    <property type="component" value="Unassembled WGS sequence"/>
</dbReference>
<protein>
    <recommendedName>
        <fullName evidence="3">Aminoglycoside 3'-phosphotransferase</fullName>
        <ecNumber evidence="2">2.7.1.95</ecNumber>
    </recommendedName>
</protein>
<feature type="active site" description="Proton acceptor" evidence="11">
    <location>
        <position position="185"/>
    </location>
</feature>
<keyword evidence="8 10" id="KW-0046">Antibiotic resistance</keyword>
<evidence type="ECO:0000313" key="14">
    <source>
        <dbReference type="EMBL" id="KAA2226395.1"/>
    </source>
</evidence>
<reference evidence="15 16" key="1">
    <citation type="submission" date="2016-10" db="EMBL/GenBank/DDBJ databases">
        <authorList>
            <person name="Varghese N."/>
            <person name="Submissions S."/>
        </authorList>
    </citation>
    <scope>NUCLEOTIDE SEQUENCE [LARGE SCALE GENOMIC DNA]</scope>
    <source>
        <strain evidence="15 16">BS2771</strain>
    </source>
</reference>
<evidence type="ECO:0000256" key="5">
    <source>
        <dbReference type="ARBA" id="ARBA00022741"/>
    </source>
</evidence>
<dbReference type="AlphaFoldDB" id="A0A5B2UKL5"/>
<evidence type="ECO:0000256" key="6">
    <source>
        <dbReference type="ARBA" id="ARBA00022777"/>
    </source>
</evidence>
<dbReference type="InterPro" id="IPR002575">
    <property type="entry name" value="Aminoglycoside_PTrfase"/>
</dbReference>
<dbReference type="GO" id="GO:0046677">
    <property type="term" value="P:response to antibiotic"/>
    <property type="evidence" value="ECO:0007669"/>
    <property type="project" value="UniProtKB-KW"/>
</dbReference>
<comment type="catalytic activity">
    <reaction evidence="9">
        <text>kanamycin A + ATP = kanamycin 3'-phosphate + ADP + H(+)</text>
        <dbReference type="Rhea" id="RHEA:24256"/>
        <dbReference type="ChEBI" id="CHEBI:15378"/>
        <dbReference type="ChEBI" id="CHEBI:30616"/>
        <dbReference type="ChEBI" id="CHEBI:57909"/>
        <dbReference type="ChEBI" id="CHEBI:58214"/>
        <dbReference type="ChEBI" id="CHEBI:456216"/>
        <dbReference type="EC" id="2.7.1.95"/>
    </reaction>
</comment>
<evidence type="ECO:0000256" key="9">
    <source>
        <dbReference type="ARBA" id="ARBA00048925"/>
    </source>
</evidence>
<feature type="binding site" evidence="12">
    <location>
        <position position="203"/>
    </location>
    <ligand>
        <name>Mg(2+)</name>
        <dbReference type="ChEBI" id="CHEBI:18420"/>
    </ligand>
</feature>
<keyword evidence="6 10" id="KW-0418">Kinase</keyword>
<accession>A0A5B2UKL5</accession>
<evidence type="ECO:0000256" key="8">
    <source>
        <dbReference type="ARBA" id="ARBA00023251"/>
    </source>
</evidence>
<keyword evidence="7 10" id="KW-0067">ATP-binding</keyword>
<evidence type="ECO:0000256" key="12">
    <source>
        <dbReference type="PIRSR" id="PIRSR000706-2"/>
    </source>
</evidence>
<dbReference type="InterPro" id="IPR051678">
    <property type="entry name" value="AGP_Transferase"/>
</dbReference>
<keyword evidence="12" id="KW-0460">Magnesium</keyword>
<reference evidence="14 17" key="2">
    <citation type="submission" date="2019-09" db="EMBL/GenBank/DDBJ databases">
        <title>Draft genome sequence of Pseudomonas brenneri CCUG 51514(T).</title>
        <authorList>
            <person name="Tunovic T."/>
            <person name="Pineiro-Iglesias B."/>
            <person name="Unosson C."/>
            <person name="Inganas E."/>
            <person name="Ohlen M."/>
            <person name="Cardew S."/>
            <person name="Jensie-Markopoulos S."/>
            <person name="Salva-Serra F."/>
            <person name="Jaen-Luchoro D."/>
            <person name="Svensson-Stadler L."/>
            <person name="Chun J."/>
            <person name="Moore E."/>
        </authorList>
    </citation>
    <scope>NUCLEOTIDE SEQUENCE [LARGE SCALE GENOMIC DNA]</scope>
    <source>
        <strain evidence="14 17">CCUG 51514</strain>
    </source>
</reference>
<evidence type="ECO:0000259" key="13">
    <source>
        <dbReference type="Pfam" id="PF01636"/>
    </source>
</evidence>
<evidence type="ECO:0000256" key="4">
    <source>
        <dbReference type="ARBA" id="ARBA00022679"/>
    </source>
</evidence>
<dbReference type="PANTHER" id="PTHR21310:SF41">
    <property type="entry name" value="3'-PHOSPHOTRANSFERASE, PUTATIVE-RELATED"/>
    <property type="match status" value="1"/>
</dbReference>
<dbReference type="EC" id="2.7.1.95" evidence="2"/>
<evidence type="ECO:0000256" key="10">
    <source>
        <dbReference type="PIRNR" id="PIRNR000706"/>
    </source>
</evidence>
<feature type="domain" description="Aminoglycoside phosphotransferase" evidence="13">
    <location>
        <begin position="31"/>
        <end position="249"/>
    </location>
</feature>
<keyword evidence="4 10" id="KW-0808">Transferase</keyword>
<keyword evidence="5 10" id="KW-0547">Nucleotide-binding</keyword>
<comment type="similarity">
    <text evidence="1 10">Belongs to the aminoglycoside phosphotransferase family.</text>
</comment>
<evidence type="ECO:0000256" key="2">
    <source>
        <dbReference type="ARBA" id="ARBA00012193"/>
    </source>
</evidence>
<evidence type="ECO:0000313" key="16">
    <source>
        <dbReference type="Proteomes" id="UP000199620"/>
    </source>
</evidence>
<dbReference type="PANTHER" id="PTHR21310">
    <property type="entry name" value="AMINOGLYCOSIDE PHOSPHOTRANSFERASE-RELATED-RELATED"/>
    <property type="match status" value="1"/>
</dbReference>
<dbReference type="NCBIfam" id="NF033068">
    <property type="entry name" value="APH_3p"/>
    <property type="match status" value="1"/>
</dbReference>
<evidence type="ECO:0000256" key="3">
    <source>
        <dbReference type="ARBA" id="ARBA00017903"/>
    </source>
</evidence>
<evidence type="ECO:0000256" key="1">
    <source>
        <dbReference type="ARBA" id="ARBA00006219"/>
    </source>
</evidence>
<dbReference type="PIRSF" id="PIRSF000706">
    <property type="entry name" value="Kanamycin_kin"/>
    <property type="match status" value="1"/>
</dbReference>
<keyword evidence="12" id="KW-0479">Metal-binding</keyword>
<evidence type="ECO:0000313" key="17">
    <source>
        <dbReference type="Proteomes" id="UP000325296"/>
    </source>
</evidence>
<proteinExistence type="inferred from homology"/>
<dbReference type="Proteomes" id="UP000199620">
    <property type="component" value="Chromosome I"/>
</dbReference>
<keyword evidence="16" id="KW-1185">Reference proteome</keyword>
<dbReference type="GO" id="GO:0008910">
    <property type="term" value="F:kanamycin kinase activity"/>
    <property type="evidence" value="ECO:0007669"/>
    <property type="project" value="UniProtKB-EC"/>
</dbReference>